<dbReference type="Proteomes" id="UP000245468">
    <property type="component" value="Chromosome"/>
</dbReference>
<evidence type="ECO:0000256" key="4">
    <source>
        <dbReference type="ARBA" id="ARBA00022840"/>
    </source>
</evidence>
<keyword evidence="2" id="KW-0813">Transport</keyword>
<evidence type="ECO:0000313" key="6">
    <source>
        <dbReference type="EMBL" id="AWL09977.1"/>
    </source>
</evidence>
<dbReference type="OrthoDB" id="9808363at2"/>
<reference evidence="7" key="1">
    <citation type="submission" date="2018-05" db="EMBL/GenBank/DDBJ databases">
        <title>Pseudarcicella sp. HME7025 Genome sequencing and assembly.</title>
        <authorList>
            <person name="Kim H."/>
            <person name="Kang H."/>
            <person name="Joh K."/>
        </authorList>
    </citation>
    <scope>NUCLEOTIDE SEQUENCE [LARGE SCALE GENOMIC DNA]</scope>
    <source>
        <strain evidence="7">HME7025</strain>
    </source>
</reference>
<dbReference type="SUPFAM" id="SSF52540">
    <property type="entry name" value="P-loop containing nucleoside triphosphate hydrolases"/>
    <property type="match status" value="1"/>
</dbReference>
<name>A0A2S2DYX7_9BACT</name>
<keyword evidence="3" id="KW-0547">Nucleotide-binding</keyword>
<dbReference type="InterPro" id="IPR003593">
    <property type="entry name" value="AAA+_ATPase"/>
</dbReference>
<dbReference type="SMART" id="SM00382">
    <property type="entry name" value="AAA"/>
    <property type="match status" value="1"/>
</dbReference>
<dbReference type="PROSITE" id="PS00211">
    <property type="entry name" value="ABC_TRANSPORTER_1"/>
    <property type="match status" value="1"/>
</dbReference>
<dbReference type="PANTHER" id="PTHR43335:SF4">
    <property type="entry name" value="ABC TRANSPORTER, ATP-BINDING PROTEIN"/>
    <property type="match status" value="1"/>
</dbReference>
<dbReference type="GO" id="GO:0016887">
    <property type="term" value="F:ATP hydrolysis activity"/>
    <property type="evidence" value="ECO:0007669"/>
    <property type="project" value="InterPro"/>
</dbReference>
<dbReference type="PANTHER" id="PTHR43335">
    <property type="entry name" value="ABC TRANSPORTER, ATP-BINDING PROTEIN"/>
    <property type="match status" value="1"/>
</dbReference>
<keyword evidence="7" id="KW-1185">Reference proteome</keyword>
<evidence type="ECO:0000259" key="5">
    <source>
        <dbReference type="PROSITE" id="PS50893"/>
    </source>
</evidence>
<gene>
    <name evidence="6" type="ORF">HME7025_02129</name>
</gene>
<dbReference type="KEGG" id="psez:HME7025_02129"/>
<sequence>MPESVISIQHLSKSFGSFHAVKDVSFQVLQGDVFGFLGPNGAGKSTSMRCMLSLIKADSGDIRLFGLPIKDHREDILRRTGSIVEKPDFYKYLSAFRNLDIFARISGTNSSKKEIYAMLDFVGLNGREHDKVGGFSHGMKQRLGIAQTLLHNPDLIVLDEPTTGLDPQGIIDIRNLILRLKDEHQKTILLSSHDLSEIEMIANRMVIINKGKSMVEGSVKELMSTENLFIRLEVEPQEKAMIVLKNAFPEIQIQAKGENQLEFHLSRNQVPSISQLLNSHEIAIYSLESKRSLEDYFIKIVQQDAI</sequence>
<comment type="similarity">
    <text evidence="1">Belongs to the ABC transporter superfamily.</text>
</comment>
<feature type="domain" description="ABC transporter" evidence="5">
    <location>
        <begin position="6"/>
        <end position="235"/>
    </location>
</feature>
<accession>A0A2S2DYX7</accession>
<dbReference type="PROSITE" id="PS50893">
    <property type="entry name" value="ABC_TRANSPORTER_2"/>
    <property type="match status" value="1"/>
</dbReference>
<dbReference type="Pfam" id="PF00005">
    <property type="entry name" value="ABC_tran"/>
    <property type="match status" value="1"/>
</dbReference>
<dbReference type="InterPro" id="IPR017871">
    <property type="entry name" value="ABC_transporter-like_CS"/>
</dbReference>
<dbReference type="InterPro" id="IPR027417">
    <property type="entry name" value="P-loop_NTPase"/>
</dbReference>
<dbReference type="AlphaFoldDB" id="A0A2S2DYX7"/>
<proteinExistence type="inferred from homology"/>
<dbReference type="GO" id="GO:0005524">
    <property type="term" value="F:ATP binding"/>
    <property type="evidence" value="ECO:0007669"/>
    <property type="project" value="UniProtKB-KW"/>
</dbReference>
<evidence type="ECO:0000313" key="7">
    <source>
        <dbReference type="Proteomes" id="UP000245468"/>
    </source>
</evidence>
<dbReference type="EMBL" id="CP029346">
    <property type="protein sequence ID" value="AWL09977.1"/>
    <property type="molecule type" value="Genomic_DNA"/>
</dbReference>
<evidence type="ECO:0000256" key="3">
    <source>
        <dbReference type="ARBA" id="ARBA00022741"/>
    </source>
</evidence>
<protein>
    <submittedName>
        <fullName evidence="6">Ribose import ATP-binding protein RbsA</fullName>
    </submittedName>
</protein>
<evidence type="ECO:0000256" key="1">
    <source>
        <dbReference type="ARBA" id="ARBA00005417"/>
    </source>
</evidence>
<dbReference type="RefSeq" id="WP_109323849.1">
    <property type="nucleotide sequence ID" value="NZ_CP029346.1"/>
</dbReference>
<keyword evidence="4 6" id="KW-0067">ATP-binding</keyword>
<evidence type="ECO:0000256" key="2">
    <source>
        <dbReference type="ARBA" id="ARBA00022448"/>
    </source>
</evidence>
<dbReference type="InterPro" id="IPR003439">
    <property type="entry name" value="ABC_transporter-like_ATP-bd"/>
</dbReference>
<dbReference type="Gene3D" id="3.40.50.300">
    <property type="entry name" value="P-loop containing nucleotide triphosphate hydrolases"/>
    <property type="match status" value="1"/>
</dbReference>
<organism evidence="6 7">
    <name type="scientific">Aquirufa nivalisilvae</name>
    <dbReference type="NCBI Taxonomy" id="2516557"/>
    <lineage>
        <taxon>Bacteria</taxon>
        <taxon>Pseudomonadati</taxon>
        <taxon>Bacteroidota</taxon>
        <taxon>Cytophagia</taxon>
        <taxon>Cytophagales</taxon>
        <taxon>Flectobacillaceae</taxon>
        <taxon>Aquirufa</taxon>
    </lineage>
</organism>